<dbReference type="FunCoup" id="G8Y976">
    <property type="interactions" value="34"/>
</dbReference>
<sequence length="63" mass="7093">MVFIKATQRNRFTSSIFSSTFAICVSLVAANSLIPCPVDSMHSNDSCIDERLTKKEREQKRAL</sequence>
<dbReference type="HOGENOM" id="CLU_207410_0_0_1"/>
<dbReference type="EMBL" id="FO082049">
    <property type="protein sequence ID" value="CCE83990.1"/>
    <property type="molecule type" value="Genomic_DNA"/>
</dbReference>
<dbReference type="AlphaFoldDB" id="G8Y976"/>
<reference evidence="1" key="1">
    <citation type="submission" date="2011-10" db="EMBL/GenBank/DDBJ databases">
        <authorList>
            <person name="Genoscope - CEA"/>
        </authorList>
    </citation>
    <scope>NUCLEOTIDE SEQUENCE</scope>
</reference>
<dbReference type="Proteomes" id="UP000005222">
    <property type="component" value="Chromosome K"/>
</dbReference>
<evidence type="ECO:0000313" key="2">
    <source>
        <dbReference type="EMBL" id="CCE85021.1"/>
    </source>
</evidence>
<dbReference type="EMBL" id="FO082048">
    <property type="protein sequence ID" value="CCE85021.1"/>
    <property type="molecule type" value="Genomic_DNA"/>
</dbReference>
<dbReference type="InterPro" id="IPR031459">
    <property type="entry name" value="Coa2"/>
</dbReference>
<dbReference type="InParanoid" id="G8Y976"/>
<dbReference type="Proteomes" id="UP000005222">
    <property type="component" value="Chromosome L"/>
</dbReference>
<organism evidence="1 3">
    <name type="scientific">Pichia sorbitophila (strain ATCC MYA-4447 / BCRC 22081 / CBS 7064 / NBRC 10061 / NRRL Y-12695)</name>
    <name type="common">Hybrid yeast</name>
    <dbReference type="NCBI Taxonomy" id="559304"/>
    <lineage>
        <taxon>Eukaryota</taxon>
        <taxon>Fungi</taxon>
        <taxon>Dikarya</taxon>
        <taxon>Ascomycota</taxon>
        <taxon>Saccharomycotina</taxon>
        <taxon>Pichiomycetes</taxon>
        <taxon>Debaryomycetaceae</taxon>
        <taxon>Millerozyma</taxon>
    </lineage>
</organism>
<keyword evidence="3" id="KW-1185">Reference proteome</keyword>
<evidence type="ECO:0000313" key="1">
    <source>
        <dbReference type="EMBL" id="CCE83990.1"/>
    </source>
</evidence>
<dbReference type="GO" id="GO:0005739">
    <property type="term" value="C:mitochondrion"/>
    <property type="evidence" value="ECO:0007669"/>
    <property type="project" value="GOC"/>
</dbReference>
<gene>
    <name evidence="1" type="primary">Piso0_004588</name>
    <name evidence="1" type="ORF">GNLVRS01_PISO0K20184g</name>
    <name evidence="2" type="ORF">GNLVRS01_PISO0L20185g</name>
</gene>
<accession>G8Y976</accession>
<dbReference type="eggNOG" id="ENOG502RQAZ">
    <property type="taxonomic scope" value="Eukaryota"/>
</dbReference>
<name>G8Y976_PICSO</name>
<dbReference type="OrthoDB" id="509901at2759"/>
<dbReference type="Pfam" id="PF17051">
    <property type="entry name" value="COA2"/>
    <property type="match status" value="1"/>
</dbReference>
<evidence type="ECO:0000313" key="3">
    <source>
        <dbReference type="Proteomes" id="UP000005222"/>
    </source>
</evidence>
<dbReference type="GO" id="GO:0033617">
    <property type="term" value="P:mitochondrial respiratory chain complex IV assembly"/>
    <property type="evidence" value="ECO:0007669"/>
    <property type="project" value="InterPro"/>
</dbReference>
<protein>
    <submittedName>
        <fullName evidence="1">Piso0_004588 protein</fullName>
    </submittedName>
</protein>
<proteinExistence type="predicted"/>
<reference evidence="3" key="2">
    <citation type="journal article" date="2012" name="G3 (Bethesda)">
        <title>Pichia sorbitophila, an interspecies yeast hybrid reveals early steps of genome resolution following polyploidization.</title>
        <authorList>
            <person name="Leh Louis V."/>
            <person name="Despons L."/>
            <person name="Friedrich A."/>
            <person name="Martin T."/>
            <person name="Durrens P."/>
            <person name="Casaregola S."/>
            <person name="Neuveglise C."/>
            <person name="Fairhead C."/>
            <person name="Marck C."/>
            <person name="Cruz J.A."/>
            <person name="Straub M.L."/>
            <person name="Kugler V."/>
            <person name="Sacerdot C."/>
            <person name="Uzunov Z."/>
            <person name="Thierry A."/>
            <person name="Weiss S."/>
            <person name="Bleykasten C."/>
            <person name="De Montigny J."/>
            <person name="Jacques N."/>
            <person name="Jung P."/>
            <person name="Lemaire M."/>
            <person name="Mallet S."/>
            <person name="Morel G."/>
            <person name="Richard G.F."/>
            <person name="Sarkar A."/>
            <person name="Savel G."/>
            <person name="Schacherer J."/>
            <person name="Seret M.L."/>
            <person name="Talla E."/>
            <person name="Samson G."/>
            <person name="Jubin C."/>
            <person name="Poulain J."/>
            <person name="Vacherie B."/>
            <person name="Barbe V."/>
            <person name="Pelletier E."/>
            <person name="Sherman D.J."/>
            <person name="Westhof E."/>
            <person name="Weissenbach J."/>
            <person name="Baret P.V."/>
            <person name="Wincker P."/>
            <person name="Gaillardin C."/>
            <person name="Dujon B."/>
            <person name="Souciet J.L."/>
        </authorList>
    </citation>
    <scope>NUCLEOTIDE SEQUENCE [LARGE SCALE GENOMIC DNA]</scope>
    <source>
        <strain evidence="3">ATCC MYA-4447 / BCRC 22081 / CBS 7064 / NBRC 10061 / NRRL Y-12695</strain>
    </source>
</reference>